<keyword evidence="4" id="KW-1185">Reference proteome</keyword>
<proteinExistence type="predicted"/>
<name>A0A8B6FJF0_MYTGA</name>
<sequence>MDSLLIIYLLMIFVLIQEYTTIKLKVADLSTVNCNTQVLLTSEEETVQLVLKRNGSRHFPDINRCYYAIQLNSYYADRYDKLVVTVSMNIPKDCPYAIEIYPGDPTINRRIKKIKCDSDPYWIGPFPTKDIFLRYVKSKREDVTVTKDVSDILLTNVSFKHCRDCFQTPKVSSVRNPIEDYCGQHICLADKDLLYVNDRYGASTSDFLPSSLSEASMRRKFSICPYCRRIQFTVKDSIQLCLKAYAGTTLWDEGKGCRVTLEIDGRTALTLNSGLHWTWCLPWDLKGKTVKFTFGVDSGWDCDLMSDRCAVEIQIVSINKSSQLCRSTTLRPYRYSTTTTTTTQSYQWSSWNSNNDGVDNNDSSSSDSDDHSRFPIIVLCIVGGIVGMTICGTCCRNICSSNSTRRDEPYLNQEINMHSHIPQNGLYTRRSNEPSETQNMLHSEIIEPERTSLDPLAPPLYDLVTIPAEEPFTSASGDNTHVEHRDSPENNISNRPPIATAPPSYDDACKYYQLT</sequence>
<evidence type="ECO:0000256" key="1">
    <source>
        <dbReference type="SAM" id="MobiDB-lite"/>
    </source>
</evidence>
<protein>
    <recommendedName>
        <fullName evidence="5">CUB domain-containing protein</fullName>
    </recommendedName>
</protein>
<feature type="signal peptide" evidence="2">
    <location>
        <begin position="1"/>
        <end position="18"/>
    </location>
</feature>
<keyword evidence="2" id="KW-0732">Signal</keyword>
<feature type="region of interest" description="Disordered" evidence="1">
    <location>
        <begin position="471"/>
        <end position="505"/>
    </location>
</feature>
<dbReference type="Proteomes" id="UP000596742">
    <property type="component" value="Unassembled WGS sequence"/>
</dbReference>
<evidence type="ECO:0008006" key="5">
    <source>
        <dbReference type="Google" id="ProtNLM"/>
    </source>
</evidence>
<dbReference type="OrthoDB" id="6104306at2759"/>
<evidence type="ECO:0000256" key="2">
    <source>
        <dbReference type="SAM" id="SignalP"/>
    </source>
</evidence>
<organism evidence="3 4">
    <name type="scientific">Mytilus galloprovincialis</name>
    <name type="common">Mediterranean mussel</name>
    <dbReference type="NCBI Taxonomy" id="29158"/>
    <lineage>
        <taxon>Eukaryota</taxon>
        <taxon>Metazoa</taxon>
        <taxon>Spiralia</taxon>
        <taxon>Lophotrochozoa</taxon>
        <taxon>Mollusca</taxon>
        <taxon>Bivalvia</taxon>
        <taxon>Autobranchia</taxon>
        <taxon>Pteriomorphia</taxon>
        <taxon>Mytilida</taxon>
        <taxon>Mytiloidea</taxon>
        <taxon>Mytilidae</taxon>
        <taxon>Mytilinae</taxon>
        <taxon>Mytilus</taxon>
    </lineage>
</organism>
<feature type="chain" id="PRO_5033006038" description="CUB domain-containing protein" evidence="2">
    <location>
        <begin position="19"/>
        <end position="515"/>
    </location>
</feature>
<reference evidence="3" key="1">
    <citation type="submission" date="2018-11" db="EMBL/GenBank/DDBJ databases">
        <authorList>
            <person name="Alioto T."/>
            <person name="Alioto T."/>
        </authorList>
    </citation>
    <scope>NUCLEOTIDE SEQUENCE</scope>
</reference>
<dbReference type="EMBL" id="UYJE01006870">
    <property type="protein sequence ID" value="VDI49773.1"/>
    <property type="molecule type" value="Genomic_DNA"/>
</dbReference>
<dbReference type="AlphaFoldDB" id="A0A8B6FJF0"/>
<gene>
    <name evidence="3" type="ORF">MGAL_10B031459</name>
</gene>
<evidence type="ECO:0000313" key="3">
    <source>
        <dbReference type="EMBL" id="VDI49773.1"/>
    </source>
</evidence>
<accession>A0A8B6FJF0</accession>
<comment type="caution">
    <text evidence="3">The sequence shown here is derived from an EMBL/GenBank/DDBJ whole genome shotgun (WGS) entry which is preliminary data.</text>
</comment>
<evidence type="ECO:0000313" key="4">
    <source>
        <dbReference type="Proteomes" id="UP000596742"/>
    </source>
</evidence>